<dbReference type="InterPro" id="IPR007487">
    <property type="entry name" value="ABC_transpt-TYRBP-like"/>
</dbReference>
<dbReference type="AlphaFoldDB" id="A0A7S9D293"/>
<keyword evidence="2" id="KW-1185">Reference proteome</keyword>
<organism evidence="1 2">
    <name type="scientific">Bradyrhizobium commune</name>
    <dbReference type="NCBI Taxonomy" id="83627"/>
    <lineage>
        <taxon>Bacteria</taxon>
        <taxon>Pseudomonadati</taxon>
        <taxon>Pseudomonadota</taxon>
        <taxon>Alphaproteobacteria</taxon>
        <taxon>Hyphomicrobiales</taxon>
        <taxon>Nitrobacteraceae</taxon>
        <taxon>Bradyrhizobium</taxon>
    </lineage>
</organism>
<dbReference type="PANTHER" id="PTHR35271:SF1">
    <property type="entry name" value="ABC TRANSPORTER, SUBSTRATE-BINDING LIPOPROTEIN"/>
    <property type="match status" value="1"/>
</dbReference>
<sequence>MAASARDGVGALYVSGEPLLYNNMARVLPLVTAPGKPTVGTYPECGRAGLLMSYSADLIDDFRRAGIYAAKILNGAKPADLPIEQASKFVMVLNLKTARSLGVTVPDRIVTLADEVIE</sequence>
<evidence type="ECO:0000313" key="2">
    <source>
        <dbReference type="Proteomes" id="UP000594621"/>
    </source>
</evidence>
<dbReference type="Proteomes" id="UP000594621">
    <property type="component" value="Chromosome"/>
</dbReference>
<dbReference type="Pfam" id="PF04392">
    <property type="entry name" value="ABC_sub_bind"/>
    <property type="match status" value="1"/>
</dbReference>
<name>A0A7S9D293_9BRAD</name>
<evidence type="ECO:0008006" key="3">
    <source>
        <dbReference type="Google" id="ProtNLM"/>
    </source>
</evidence>
<accession>A0A7S9D293</accession>
<protein>
    <recommendedName>
        <fullName evidence="3">ABC transporter substrate-binding protein</fullName>
    </recommendedName>
</protein>
<dbReference type="Gene3D" id="3.40.50.2300">
    <property type="match status" value="2"/>
</dbReference>
<dbReference type="EMBL" id="CP061379">
    <property type="protein sequence ID" value="QPF89858.1"/>
    <property type="molecule type" value="Genomic_DNA"/>
</dbReference>
<gene>
    <name evidence="1" type="ORF">IC761_25560</name>
</gene>
<proteinExistence type="predicted"/>
<dbReference type="RefSeq" id="WP_195799455.1">
    <property type="nucleotide sequence ID" value="NZ_CP061379.1"/>
</dbReference>
<reference evidence="1 2" key="1">
    <citation type="submission" date="2020-09" db="EMBL/GenBank/DDBJ databases">
        <title>Complete genomes of bradyrhizobia occurring on native shrubby legumes in Australia.</title>
        <authorList>
            <person name="Lafay B."/>
        </authorList>
    </citation>
    <scope>NUCLEOTIDE SEQUENCE [LARGE SCALE GENOMIC DNA]</scope>
    <source>
        <strain evidence="1 2">BDV5040</strain>
    </source>
</reference>
<dbReference type="KEGG" id="bcou:IC761_25560"/>
<evidence type="ECO:0000313" key="1">
    <source>
        <dbReference type="EMBL" id="QPF89858.1"/>
    </source>
</evidence>
<dbReference type="PANTHER" id="PTHR35271">
    <property type="entry name" value="ABC TRANSPORTER, SUBSTRATE-BINDING LIPOPROTEIN-RELATED"/>
    <property type="match status" value="1"/>
</dbReference>